<reference evidence="1 2" key="1">
    <citation type="submission" date="2013-03" db="EMBL/GenBank/DDBJ databases">
        <authorList>
            <person name="Le V."/>
        </authorList>
    </citation>
    <scope>NUCLEOTIDE SEQUENCE [LARGE SCALE GENOMIC DNA]</scope>
    <source>
        <strain evidence="1 2">BiD32</strain>
    </source>
</reference>
<dbReference type="EMBL" id="CAVK010000055">
    <property type="protein sequence ID" value="CCW16760.1"/>
    <property type="molecule type" value="Genomic_DNA"/>
</dbReference>
<protein>
    <recommendedName>
        <fullName evidence="3">DUF937 domain-containing protein</fullName>
    </recommendedName>
</protein>
<dbReference type="Pfam" id="PF06078">
    <property type="entry name" value="DUF937"/>
    <property type="match status" value="1"/>
</dbReference>
<reference evidence="2" key="2">
    <citation type="submission" date="2013-04" db="EMBL/GenBank/DDBJ databases">
        <title>Bisphenol A degrading Sphingobium sp. strain BiD32.</title>
        <authorList>
            <person name="Nielsen J.L."/>
            <person name="Zhou N.A."/>
            <person name="Kjeldal H."/>
        </authorList>
    </citation>
    <scope>NUCLEOTIDE SEQUENCE [LARGE SCALE GENOMIC DNA]</scope>
    <source>
        <strain evidence="2">BiD32</strain>
    </source>
</reference>
<gene>
    <name evidence="1" type="ORF">EBBID32_10980</name>
</gene>
<evidence type="ECO:0000313" key="2">
    <source>
        <dbReference type="Proteomes" id="UP000013201"/>
    </source>
</evidence>
<organism evidence="1 2">
    <name type="scientific">Sphingobium indicum BiD32</name>
    <dbReference type="NCBI Taxonomy" id="1301087"/>
    <lineage>
        <taxon>Bacteria</taxon>
        <taxon>Pseudomonadati</taxon>
        <taxon>Pseudomonadota</taxon>
        <taxon>Alphaproteobacteria</taxon>
        <taxon>Sphingomonadales</taxon>
        <taxon>Sphingomonadaceae</taxon>
        <taxon>Sphingobium</taxon>
    </lineage>
</organism>
<proteinExistence type="predicted"/>
<sequence>MNIADIMKQTGALDSISRELGVDPATARTGAEALLPAILGGFKKQAQPAPGGLGGLIDMLGGAGGGGLLEAVTGSAPTPAAPGNEILGQIFGSKEVSRTVAGQASQSTGIDPALLKKMLPLLAMAVTGYLASQKAGGGASDTGQGGGLGGMLGQVLGGVMGGGQGGAAQSGGLGGLASLIDLDGDGNPLDDILGMAGRLGR</sequence>
<dbReference type="OrthoDB" id="5526542at2"/>
<keyword evidence="2" id="KW-1185">Reference proteome</keyword>
<name>N1MHS3_9SPHN</name>
<evidence type="ECO:0008006" key="3">
    <source>
        <dbReference type="Google" id="ProtNLM"/>
    </source>
</evidence>
<dbReference type="Proteomes" id="UP000013201">
    <property type="component" value="Unassembled WGS sequence"/>
</dbReference>
<dbReference type="AlphaFoldDB" id="N1MHS3"/>
<evidence type="ECO:0000313" key="1">
    <source>
        <dbReference type="EMBL" id="CCW16760.1"/>
    </source>
</evidence>
<dbReference type="InterPro" id="IPR009282">
    <property type="entry name" value="DUF937"/>
</dbReference>
<accession>N1MHS3</accession>
<comment type="caution">
    <text evidence="1">The sequence shown here is derived from an EMBL/GenBank/DDBJ whole genome shotgun (WGS) entry which is preliminary data.</text>
</comment>